<dbReference type="SUPFAM" id="SSF52266">
    <property type="entry name" value="SGNH hydrolase"/>
    <property type="match status" value="1"/>
</dbReference>
<keyword evidence="4" id="KW-1185">Reference proteome</keyword>
<evidence type="ECO:0000313" key="3">
    <source>
        <dbReference type="EMBL" id="TXL57305.1"/>
    </source>
</evidence>
<evidence type="ECO:0000256" key="1">
    <source>
        <dbReference type="SAM" id="SignalP"/>
    </source>
</evidence>
<reference evidence="3 4" key="1">
    <citation type="submission" date="2019-06" db="EMBL/GenBank/DDBJ databases">
        <title>Aeromicrobium sp. nov., isolated from a maize field.</title>
        <authorList>
            <person name="Lin S.-Y."/>
            <person name="Tsai C.-F."/>
            <person name="Young C.-C."/>
        </authorList>
    </citation>
    <scope>NUCLEOTIDE SEQUENCE [LARGE SCALE GENOMIC DNA]</scope>
    <source>
        <strain evidence="3 4">CC-CFT486</strain>
    </source>
</reference>
<evidence type="ECO:0000259" key="2">
    <source>
        <dbReference type="Pfam" id="PF13472"/>
    </source>
</evidence>
<dbReference type="CDD" id="cd00229">
    <property type="entry name" value="SGNH_hydrolase"/>
    <property type="match status" value="1"/>
</dbReference>
<feature type="signal peptide" evidence="1">
    <location>
        <begin position="1"/>
        <end position="35"/>
    </location>
</feature>
<evidence type="ECO:0000313" key="4">
    <source>
        <dbReference type="Proteomes" id="UP000321571"/>
    </source>
</evidence>
<accession>A0A5C8NEM9</accession>
<dbReference type="InterPro" id="IPR013830">
    <property type="entry name" value="SGNH_hydro"/>
</dbReference>
<keyword evidence="1" id="KW-0732">Signal</keyword>
<dbReference type="OrthoDB" id="5503950at2"/>
<organism evidence="3 4">
    <name type="scientific">Aeromicrobium terrae</name>
    <dbReference type="NCBI Taxonomy" id="2498846"/>
    <lineage>
        <taxon>Bacteria</taxon>
        <taxon>Bacillati</taxon>
        <taxon>Actinomycetota</taxon>
        <taxon>Actinomycetes</taxon>
        <taxon>Propionibacteriales</taxon>
        <taxon>Nocardioidaceae</taxon>
        <taxon>Aeromicrobium</taxon>
    </lineage>
</organism>
<sequence length="285" mass="29441">MLSRPLRKGPCMRKLAVIAVAVISTLGLLSSSAQAARPDTPPPGAAKAMGWYVALGDSLAAGYQPGAGDDKDGGYVGKVLTAEQAIAPKTKLVNLACSGETSSTLVNGGRCEYELGSQLAEAVDFLSAHKFTTRLVTVTIGANDVTPCLSAPDRNACVAQRLQALAGNLQQTLAKVHAAAPDAKIVVTNYYNPYLALWFSDPTLAAITTQLQVALNNTIAAVTAPYGTTADVATAFQSFTTTPVNGVPTNVGVICSLTWMCARSDIHANDAGYALIGQTVAGVLD</sequence>
<comment type="caution">
    <text evidence="3">The sequence shown here is derived from an EMBL/GenBank/DDBJ whole genome shotgun (WGS) entry which is preliminary data.</text>
</comment>
<feature type="domain" description="SGNH hydrolase-type esterase" evidence="2">
    <location>
        <begin position="54"/>
        <end position="275"/>
    </location>
</feature>
<dbReference type="InterPro" id="IPR036514">
    <property type="entry name" value="SGNH_hydro_sf"/>
</dbReference>
<feature type="chain" id="PRO_5022795366" description="SGNH hydrolase-type esterase domain-containing protein" evidence="1">
    <location>
        <begin position="36"/>
        <end position="285"/>
    </location>
</feature>
<proteinExistence type="predicted"/>
<dbReference type="AlphaFoldDB" id="A0A5C8NEM9"/>
<dbReference type="Pfam" id="PF13472">
    <property type="entry name" value="Lipase_GDSL_2"/>
    <property type="match status" value="1"/>
</dbReference>
<dbReference type="Proteomes" id="UP000321571">
    <property type="component" value="Unassembled WGS sequence"/>
</dbReference>
<name>A0A5C8NEM9_9ACTN</name>
<gene>
    <name evidence="3" type="ORF">FHP06_14805</name>
</gene>
<protein>
    <recommendedName>
        <fullName evidence="2">SGNH hydrolase-type esterase domain-containing protein</fullName>
    </recommendedName>
</protein>
<dbReference type="Gene3D" id="3.40.50.1110">
    <property type="entry name" value="SGNH hydrolase"/>
    <property type="match status" value="1"/>
</dbReference>
<dbReference type="EMBL" id="VDUX01000008">
    <property type="protein sequence ID" value="TXL57305.1"/>
    <property type="molecule type" value="Genomic_DNA"/>
</dbReference>